<protein>
    <recommendedName>
        <fullName evidence="5">ATP/GTP-binding protein</fullName>
    </recommendedName>
</protein>
<organism evidence="3 4">
    <name type="scientific">Phytohabitans houttuyneae</name>
    <dbReference type="NCBI Taxonomy" id="1076126"/>
    <lineage>
        <taxon>Bacteria</taxon>
        <taxon>Bacillati</taxon>
        <taxon>Actinomycetota</taxon>
        <taxon>Actinomycetes</taxon>
        <taxon>Micromonosporales</taxon>
        <taxon>Micromonosporaceae</taxon>
    </lineage>
</organism>
<evidence type="ECO:0000256" key="1">
    <source>
        <dbReference type="SAM" id="MobiDB-lite"/>
    </source>
</evidence>
<gene>
    <name evidence="3" type="ORF">Phou_099830</name>
</gene>
<dbReference type="Proteomes" id="UP000482800">
    <property type="component" value="Unassembled WGS sequence"/>
</dbReference>
<dbReference type="EMBL" id="BLPF01000004">
    <property type="protein sequence ID" value="GFJ85803.1"/>
    <property type="molecule type" value="Genomic_DNA"/>
</dbReference>
<keyword evidence="4" id="KW-1185">Reference proteome</keyword>
<feature type="region of interest" description="Disordered" evidence="1">
    <location>
        <begin position="46"/>
        <end position="90"/>
    </location>
</feature>
<evidence type="ECO:0000256" key="2">
    <source>
        <dbReference type="SAM" id="SignalP"/>
    </source>
</evidence>
<comment type="caution">
    <text evidence="3">The sequence shown here is derived from an EMBL/GenBank/DDBJ whole genome shotgun (WGS) entry which is preliminary data.</text>
</comment>
<evidence type="ECO:0000313" key="4">
    <source>
        <dbReference type="Proteomes" id="UP000482800"/>
    </source>
</evidence>
<dbReference type="AlphaFoldDB" id="A0A6V8KL27"/>
<evidence type="ECO:0008006" key="5">
    <source>
        <dbReference type="Google" id="ProtNLM"/>
    </source>
</evidence>
<feature type="signal peptide" evidence="2">
    <location>
        <begin position="1"/>
        <end position="27"/>
    </location>
</feature>
<reference evidence="3 4" key="2">
    <citation type="submission" date="2020-03" db="EMBL/GenBank/DDBJ databases">
        <authorList>
            <person name="Ichikawa N."/>
            <person name="Kimura A."/>
            <person name="Kitahashi Y."/>
            <person name="Uohara A."/>
        </authorList>
    </citation>
    <scope>NUCLEOTIDE SEQUENCE [LARGE SCALE GENOMIC DNA]</scope>
    <source>
        <strain evidence="3 4">NBRC 108639</strain>
    </source>
</reference>
<accession>A0A6V8KL27</accession>
<feature type="compositionally biased region" description="Polar residues" evidence="1">
    <location>
        <begin position="72"/>
        <end position="82"/>
    </location>
</feature>
<reference evidence="3 4" key="1">
    <citation type="submission" date="2020-03" db="EMBL/GenBank/DDBJ databases">
        <title>Whole genome shotgun sequence of Phytohabitans houttuyneae NBRC 108639.</title>
        <authorList>
            <person name="Komaki H."/>
            <person name="Tamura T."/>
        </authorList>
    </citation>
    <scope>NUCLEOTIDE SEQUENCE [LARGE SCALE GENOMIC DNA]</scope>
    <source>
        <strain evidence="3 4">NBRC 108639</strain>
    </source>
</reference>
<feature type="chain" id="PRO_5029003433" description="ATP/GTP-binding protein" evidence="2">
    <location>
        <begin position="28"/>
        <end position="279"/>
    </location>
</feature>
<proteinExistence type="predicted"/>
<evidence type="ECO:0000313" key="3">
    <source>
        <dbReference type="EMBL" id="GFJ85803.1"/>
    </source>
</evidence>
<sequence>MLRLRRRLATIVAAVLAVVGYPSAVFAFDPLDPVNCRTHPEHPMCTVKVDEPGGTGEGMRSDSAGSGEQGPQRCTTRLLSRQNPPPGAGPGAWYERSCVTGDGLANVTTVWLADGDVTANLGQQAVAMLRLPALRMRLSPQPPAPQLVNLPTWFWVDASSWGRRTATAEAGGSAATATATPTRVTWLTGDGNHVTCTGPGTAWRPGMDPLGEPPCGHTYRRPSADRPGGELLVRATITWRVTWVATGGVTGQEADLSTTSAVSVRVVETQAINVGRSRR</sequence>
<keyword evidence="2" id="KW-0732">Signal</keyword>
<name>A0A6V8KL27_9ACTN</name>